<comment type="caution">
    <text evidence="1">The sequence shown here is derived from an EMBL/GenBank/DDBJ whole genome shotgun (WGS) entry which is preliminary data.</text>
</comment>
<dbReference type="OrthoDB" id="1705959at2"/>
<gene>
    <name evidence="1" type="ORF">F8154_12570</name>
</gene>
<dbReference type="EMBL" id="WBZC01000056">
    <property type="protein sequence ID" value="KAB3531622.1"/>
    <property type="molecule type" value="Genomic_DNA"/>
</dbReference>
<organism evidence="1 2">
    <name type="scientific">Alkaliphilus pronyensis</name>
    <dbReference type="NCBI Taxonomy" id="1482732"/>
    <lineage>
        <taxon>Bacteria</taxon>
        <taxon>Bacillati</taxon>
        <taxon>Bacillota</taxon>
        <taxon>Clostridia</taxon>
        <taxon>Peptostreptococcales</taxon>
        <taxon>Natronincolaceae</taxon>
        <taxon>Alkaliphilus</taxon>
    </lineage>
</organism>
<keyword evidence="2" id="KW-1185">Reference proteome</keyword>
<dbReference type="RefSeq" id="WP_151861969.1">
    <property type="nucleotide sequence ID" value="NZ_WBZC01000056.1"/>
</dbReference>
<protein>
    <submittedName>
        <fullName evidence="1">Uncharacterized protein</fullName>
    </submittedName>
</protein>
<evidence type="ECO:0000313" key="1">
    <source>
        <dbReference type="EMBL" id="KAB3531622.1"/>
    </source>
</evidence>
<accession>A0A6I0F5H8</accession>
<sequence length="183" mass="22373">MRYIPGENIFDKFFNERESLIEQFKKGDITKKEYIEEGYYIIKHMDIKPFKIVDNFQKAIFNYQYYNTMAKYFYLKANEIKKHGKHIEKSKELLKKVDNYYHKKDKATLRAVEIKDFLAVEVYHIQVKSNYLKRRLFEIIFKDHPEVILHSTSEWLLNRFKEEGIFNDKLKKSLISNYVNQKY</sequence>
<reference evidence="1 2" key="1">
    <citation type="submission" date="2019-10" db="EMBL/GenBank/DDBJ databases">
        <title>Alkaliphilus serpentinus sp. nov. and Alkaliphilus pronyensis sp. nov., two novel anaerobic alkaliphilic species isolated from the serpentinized-hosted hydrothermal field of the Prony Bay (New Caledonia).</title>
        <authorList>
            <person name="Postec A."/>
        </authorList>
    </citation>
    <scope>NUCLEOTIDE SEQUENCE [LARGE SCALE GENOMIC DNA]</scope>
    <source>
        <strain evidence="1 2">LacV</strain>
    </source>
</reference>
<dbReference type="AlphaFoldDB" id="A0A6I0F5H8"/>
<dbReference type="InterPro" id="IPR046590">
    <property type="entry name" value="DUF6648"/>
</dbReference>
<dbReference type="Proteomes" id="UP000432715">
    <property type="component" value="Unassembled WGS sequence"/>
</dbReference>
<dbReference type="Pfam" id="PF20353">
    <property type="entry name" value="DUF6648"/>
    <property type="match status" value="1"/>
</dbReference>
<proteinExistence type="predicted"/>
<evidence type="ECO:0000313" key="2">
    <source>
        <dbReference type="Proteomes" id="UP000432715"/>
    </source>
</evidence>
<name>A0A6I0F5H8_9FIRM</name>